<name>W2TMD6_NECAM</name>
<dbReference type="GO" id="GO:0004519">
    <property type="term" value="F:endonuclease activity"/>
    <property type="evidence" value="ECO:0007669"/>
    <property type="project" value="UniProtKB-KW"/>
</dbReference>
<sequence>MLWKLFFCYFLLHYTPVFSSDGTLRVMTFNIWLSGASVNHGLQKIAKHIAILNPDIVALQEVENVYVVGNLTQMLGGTWTGIHRQNQSLPDVAVLTRHDIHAHSYTDTSKGIGVRILVDQWYFINFWSMHLDYLAFGPYAAYNKLVTSMDQILAGEHPRFRHGRVENMEELKNNSRMAAWRRKSEIVPVIVAGDFNTPSHLDWTDATKDRHGGWSVVWPATKAMQDMKFIDSFRALHPDVDQDPGYTWSTVNKFNAEWDYAIPEPQDRIDFIFYQGKLNPIKSFTYAGSEPLKPIPYHKDNDYPSDHFAVITEFDVKDIL</sequence>
<keyword evidence="4" id="KW-1185">Reference proteome</keyword>
<keyword evidence="1" id="KW-0732">Signal</keyword>
<dbReference type="InterPro" id="IPR005135">
    <property type="entry name" value="Endo/exonuclease/phosphatase"/>
</dbReference>
<dbReference type="GO" id="GO:0004527">
    <property type="term" value="F:exonuclease activity"/>
    <property type="evidence" value="ECO:0007669"/>
    <property type="project" value="UniProtKB-KW"/>
</dbReference>
<dbReference type="GeneID" id="25342073"/>
<evidence type="ECO:0000259" key="2">
    <source>
        <dbReference type="Pfam" id="PF03372"/>
    </source>
</evidence>
<organism evidence="3 4">
    <name type="scientific">Necator americanus</name>
    <name type="common">Human hookworm</name>
    <dbReference type="NCBI Taxonomy" id="51031"/>
    <lineage>
        <taxon>Eukaryota</taxon>
        <taxon>Metazoa</taxon>
        <taxon>Ecdysozoa</taxon>
        <taxon>Nematoda</taxon>
        <taxon>Chromadorea</taxon>
        <taxon>Rhabditida</taxon>
        <taxon>Rhabditina</taxon>
        <taxon>Rhabditomorpha</taxon>
        <taxon>Strongyloidea</taxon>
        <taxon>Ancylostomatidae</taxon>
        <taxon>Bunostominae</taxon>
        <taxon>Necator</taxon>
    </lineage>
</organism>
<keyword evidence="3" id="KW-0269">Exonuclease</keyword>
<protein>
    <submittedName>
        <fullName evidence="3">Endonuclease/exonuclease/phosphatase family protein</fullName>
    </submittedName>
</protein>
<dbReference type="CTD" id="25342073"/>
<dbReference type="InterPro" id="IPR036691">
    <property type="entry name" value="Endo/exonu/phosph_ase_sf"/>
</dbReference>
<evidence type="ECO:0000313" key="3">
    <source>
        <dbReference type="EMBL" id="ETN82296.1"/>
    </source>
</evidence>
<dbReference type="OMA" id="WSVHLDY"/>
<dbReference type="OrthoDB" id="276515at2759"/>
<dbReference type="AlphaFoldDB" id="W2TMD6"/>
<dbReference type="SUPFAM" id="SSF56219">
    <property type="entry name" value="DNase I-like"/>
    <property type="match status" value="1"/>
</dbReference>
<dbReference type="EMBL" id="KI658524">
    <property type="protein sequence ID" value="ETN82296.1"/>
    <property type="molecule type" value="Genomic_DNA"/>
</dbReference>
<feature type="chain" id="PRO_5004826696" evidence="1">
    <location>
        <begin position="20"/>
        <end position="320"/>
    </location>
</feature>
<dbReference type="Proteomes" id="UP000053676">
    <property type="component" value="Unassembled WGS sequence"/>
</dbReference>
<keyword evidence="3" id="KW-0540">Nuclease</keyword>
<keyword evidence="3" id="KW-0255">Endonuclease</keyword>
<dbReference type="PANTHER" id="PTHR41349">
    <property type="match status" value="1"/>
</dbReference>
<accession>W2TMD6</accession>
<proteinExistence type="predicted"/>
<feature type="signal peptide" evidence="1">
    <location>
        <begin position="1"/>
        <end position="19"/>
    </location>
</feature>
<feature type="domain" description="Endonuclease/exonuclease/phosphatase" evidence="2">
    <location>
        <begin position="27"/>
        <end position="307"/>
    </location>
</feature>
<dbReference type="STRING" id="51031.W2TMD6"/>
<keyword evidence="3" id="KW-0378">Hydrolase</keyword>
<dbReference type="KEGG" id="nai:NECAME_02033"/>
<evidence type="ECO:0000256" key="1">
    <source>
        <dbReference type="SAM" id="SignalP"/>
    </source>
</evidence>
<dbReference type="Pfam" id="PF03372">
    <property type="entry name" value="Exo_endo_phos"/>
    <property type="match status" value="1"/>
</dbReference>
<gene>
    <name evidence="3" type="ORF">NECAME_02033</name>
</gene>
<dbReference type="Gene3D" id="3.60.10.10">
    <property type="entry name" value="Endonuclease/exonuclease/phosphatase"/>
    <property type="match status" value="1"/>
</dbReference>
<reference evidence="4" key="1">
    <citation type="journal article" date="2014" name="Nat. Genet.">
        <title>Genome of the human hookworm Necator americanus.</title>
        <authorList>
            <person name="Tang Y.T."/>
            <person name="Gao X."/>
            <person name="Rosa B.A."/>
            <person name="Abubucker S."/>
            <person name="Hallsworth-Pepin K."/>
            <person name="Martin J."/>
            <person name="Tyagi R."/>
            <person name="Heizer E."/>
            <person name="Zhang X."/>
            <person name="Bhonagiri-Palsikar V."/>
            <person name="Minx P."/>
            <person name="Warren W.C."/>
            <person name="Wang Q."/>
            <person name="Zhan B."/>
            <person name="Hotez P.J."/>
            <person name="Sternberg P.W."/>
            <person name="Dougall A."/>
            <person name="Gaze S.T."/>
            <person name="Mulvenna J."/>
            <person name="Sotillo J."/>
            <person name="Ranganathan S."/>
            <person name="Rabelo E.M."/>
            <person name="Wilson R.K."/>
            <person name="Felgner P.L."/>
            <person name="Bethony J."/>
            <person name="Hawdon J.M."/>
            <person name="Gasser R.B."/>
            <person name="Loukas A."/>
            <person name="Mitreva M."/>
        </authorList>
    </citation>
    <scope>NUCLEOTIDE SEQUENCE [LARGE SCALE GENOMIC DNA]</scope>
</reference>
<dbReference type="PANTHER" id="PTHR41349:SF1">
    <property type="entry name" value="PROTEIN CBG08683"/>
    <property type="match status" value="1"/>
</dbReference>
<evidence type="ECO:0000313" key="4">
    <source>
        <dbReference type="Proteomes" id="UP000053676"/>
    </source>
</evidence>